<dbReference type="Gene3D" id="1.25.40.10">
    <property type="entry name" value="Tetratricopeptide repeat domain"/>
    <property type="match status" value="1"/>
</dbReference>
<dbReference type="Pfam" id="PF13432">
    <property type="entry name" value="TPR_16"/>
    <property type="match status" value="1"/>
</dbReference>
<dbReference type="InterPro" id="IPR011990">
    <property type="entry name" value="TPR-like_helical_dom_sf"/>
</dbReference>
<dbReference type="EMBL" id="JAGQHR010000556">
    <property type="protein sequence ID" value="MCA9729050.1"/>
    <property type="molecule type" value="Genomic_DNA"/>
</dbReference>
<accession>A0A956M340</accession>
<feature type="non-terminal residue" evidence="1">
    <location>
        <position position="1"/>
    </location>
</feature>
<comment type="caution">
    <text evidence="1">The sequence shown here is derived from an EMBL/GenBank/DDBJ whole genome shotgun (WGS) entry which is preliminary data.</text>
</comment>
<evidence type="ECO:0000313" key="2">
    <source>
        <dbReference type="Proteomes" id="UP000697710"/>
    </source>
</evidence>
<dbReference type="AlphaFoldDB" id="A0A956M340"/>
<evidence type="ECO:0000313" key="1">
    <source>
        <dbReference type="EMBL" id="MCA9729050.1"/>
    </source>
</evidence>
<dbReference type="Proteomes" id="UP000697710">
    <property type="component" value="Unassembled WGS sequence"/>
</dbReference>
<gene>
    <name evidence="1" type="ORF">KC729_15270</name>
</gene>
<name>A0A956M340_UNCEI</name>
<proteinExistence type="predicted"/>
<organism evidence="1 2">
    <name type="scientific">Eiseniibacteriota bacterium</name>
    <dbReference type="NCBI Taxonomy" id="2212470"/>
    <lineage>
        <taxon>Bacteria</taxon>
        <taxon>Candidatus Eiseniibacteriota</taxon>
    </lineage>
</organism>
<sequence length="84" mass="9046">SGIVQANRGWARLIQGDAEGAVADLTAGLQRQPSYMDAWRLLGNAQERVGRSQEALAAYRTYQRNGGTAVEVSEAIDRLAAATR</sequence>
<reference evidence="1" key="1">
    <citation type="submission" date="2020-04" db="EMBL/GenBank/DDBJ databases">
        <authorList>
            <person name="Zhang T."/>
        </authorList>
    </citation>
    <scope>NUCLEOTIDE SEQUENCE</scope>
    <source>
        <strain evidence="1">HKST-UBA01</strain>
    </source>
</reference>
<protein>
    <submittedName>
        <fullName evidence="1">Tetratricopeptide repeat protein</fullName>
    </submittedName>
</protein>
<dbReference type="SUPFAM" id="SSF48452">
    <property type="entry name" value="TPR-like"/>
    <property type="match status" value="1"/>
</dbReference>
<reference evidence="1" key="2">
    <citation type="journal article" date="2021" name="Microbiome">
        <title>Successional dynamics and alternative stable states in a saline activated sludge microbial community over 9 years.</title>
        <authorList>
            <person name="Wang Y."/>
            <person name="Ye J."/>
            <person name="Ju F."/>
            <person name="Liu L."/>
            <person name="Boyd J.A."/>
            <person name="Deng Y."/>
            <person name="Parks D.H."/>
            <person name="Jiang X."/>
            <person name="Yin X."/>
            <person name="Woodcroft B.J."/>
            <person name="Tyson G.W."/>
            <person name="Hugenholtz P."/>
            <person name="Polz M.F."/>
            <person name="Zhang T."/>
        </authorList>
    </citation>
    <scope>NUCLEOTIDE SEQUENCE</scope>
    <source>
        <strain evidence="1">HKST-UBA01</strain>
    </source>
</reference>